<protein>
    <submittedName>
        <fullName evidence="2">Glycosyltransferase involved in cell wall biosynthesis</fullName>
    </submittedName>
</protein>
<evidence type="ECO:0000313" key="3">
    <source>
        <dbReference type="Proteomes" id="UP000530268"/>
    </source>
</evidence>
<evidence type="ECO:0000313" key="2">
    <source>
        <dbReference type="EMBL" id="MBB3995898.1"/>
    </source>
</evidence>
<dbReference type="InterPro" id="IPR001173">
    <property type="entry name" value="Glyco_trans_2-like"/>
</dbReference>
<dbReference type="PANTHER" id="PTHR22916">
    <property type="entry name" value="GLYCOSYLTRANSFERASE"/>
    <property type="match status" value="1"/>
</dbReference>
<dbReference type="PANTHER" id="PTHR22916:SF3">
    <property type="entry name" value="UDP-GLCNAC:BETAGAL BETA-1,3-N-ACETYLGLUCOSAMINYLTRANSFERASE-LIKE PROTEIN 1"/>
    <property type="match status" value="1"/>
</dbReference>
<dbReference type="EMBL" id="JACIEI010000021">
    <property type="protein sequence ID" value="MBB3995898.1"/>
    <property type="molecule type" value="Genomic_DNA"/>
</dbReference>
<name>A0A7W6H2K2_9RHOB</name>
<accession>A0A7W6H2K2</accession>
<comment type="caution">
    <text evidence="2">The sequence shown here is derived from an EMBL/GenBank/DDBJ whole genome shotgun (WGS) entry which is preliminary data.</text>
</comment>
<dbReference type="Gene3D" id="3.40.50.12580">
    <property type="match status" value="1"/>
</dbReference>
<dbReference type="AlphaFoldDB" id="A0A7W6H2K2"/>
<proteinExistence type="predicted"/>
<reference evidence="2 3" key="1">
    <citation type="submission" date="2020-08" db="EMBL/GenBank/DDBJ databases">
        <title>Genomic Encyclopedia of Type Strains, Phase IV (KMG-IV): sequencing the most valuable type-strain genomes for metagenomic binning, comparative biology and taxonomic classification.</title>
        <authorList>
            <person name="Goeker M."/>
        </authorList>
    </citation>
    <scope>NUCLEOTIDE SEQUENCE [LARGE SCALE GENOMIC DNA]</scope>
    <source>
        <strain evidence="2 3">DSM 102234</strain>
    </source>
</reference>
<dbReference type="InterPro" id="IPR029044">
    <property type="entry name" value="Nucleotide-diphossugar_trans"/>
</dbReference>
<dbReference type="GO" id="GO:0016758">
    <property type="term" value="F:hexosyltransferase activity"/>
    <property type="evidence" value="ECO:0007669"/>
    <property type="project" value="UniProtKB-ARBA"/>
</dbReference>
<gene>
    <name evidence="2" type="ORF">GGR95_003564</name>
</gene>
<sequence>MTVFNVPITIIVTAYNSATYIDDCLSSIERQDIPHLEVIILDDGSSDALAVAVAPYLERNRKWRYYSQPNHGVGFTRNRALLLAQGEYIGFLDSDDYVSDTMYSNLLNIAKKDDACVVFSNFNKWNEVTGEEITDRKDRYYEMDDLSAEERLRYIFGGRIFGMACSCIFKRSTFLNAGVFFPVRTYHEDIYVLPRIFANAHKISHSEEKGYIWRMREGSESHSINSRHITSILHALISLQDYIKSIGRYGVLQRSFTTYCIMYLNGLLRRILGSHELPENKAYLLDLLKSAAEKILSDKGEFVPLHEKSYGPFVDFFRSTEKKPQNIVNALMLQPLRTTHCDVVFFPHKLYHTITMLPIARFLFQNNYSVMFVNMSDEYADEGAFSDFDYFEFPVVKMSDFEKNHCTYSSSVVMNDWDVKCALPIVLRDNALGRSTFGIVEGIQDFWDMDTGRHRNAYQNVKYLIAAGEHDLRYFAAKVHDEVMVGGVPRIAPLLTRDVKHPARPTALINVNFTYGVLEAERDSFIKAAVSASRAAGFDPVISRHPQDEGDLSGYNVTDMDMHSAIDNSSVFISRFSTAIIESVAMGKPAIYYNPDIEAVDKFLHPLDAFEVCKNESELVTCLKKVHTWIQESNPLDLSAKVRKSSAEFLKLHCGIGVDDANPEKIAEFIASKTQRLQSSNTGSEPFFEEFAVDIVDDQRITTHKNLLLETASALLLAPEDTLALLEVGGGLGEAIAAAKKHTSDDDSVRLHFERVLMFTEKKCSTKVML</sequence>
<evidence type="ECO:0000259" key="1">
    <source>
        <dbReference type="Pfam" id="PF00535"/>
    </source>
</evidence>
<dbReference type="Gene3D" id="3.90.550.10">
    <property type="entry name" value="Spore Coat Polysaccharide Biosynthesis Protein SpsA, Chain A"/>
    <property type="match status" value="1"/>
</dbReference>
<feature type="domain" description="Glycosyltransferase 2-like" evidence="1">
    <location>
        <begin position="9"/>
        <end position="172"/>
    </location>
</feature>
<keyword evidence="2" id="KW-0808">Transferase</keyword>
<dbReference type="Proteomes" id="UP000530268">
    <property type="component" value="Unassembled WGS sequence"/>
</dbReference>
<dbReference type="RefSeq" id="WP_184568138.1">
    <property type="nucleotide sequence ID" value="NZ_JACIEI010000021.1"/>
</dbReference>
<keyword evidence="3" id="KW-1185">Reference proteome</keyword>
<dbReference type="SUPFAM" id="SSF53448">
    <property type="entry name" value="Nucleotide-diphospho-sugar transferases"/>
    <property type="match status" value="1"/>
</dbReference>
<dbReference type="Pfam" id="PF00535">
    <property type="entry name" value="Glycos_transf_2"/>
    <property type="match status" value="1"/>
</dbReference>
<organism evidence="2 3">
    <name type="scientific">Sulfitobacter undariae</name>
    <dbReference type="NCBI Taxonomy" id="1563671"/>
    <lineage>
        <taxon>Bacteria</taxon>
        <taxon>Pseudomonadati</taxon>
        <taxon>Pseudomonadota</taxon>
        <taxon>Alphaproteobacteria</taxon>
        <taxon>Rhodobacterales</taxon>
        <taxon>Roseobacteraceae</taxon>
        <taxon>Sulfitobacter</taxon>
    </lineage>
</organism>
<dbReference type="CDD" id="cd00761">
    <property type="entry name" value="Glyco_tranf_GTA_type"/>
    <property type="match status" value="1"/>
</dbReference>
<dbReference type="InterPro" id="IPR043148">
    <property type="entry name" value="TagF_C"/>
</dbReference>